<feature type="non-terminal residue" evidence="1">
    <location>
        <position position="1"/>
    </location>
</feature>
<accession>A0A0D0E2S8</accession>
<sequence>SLSIKSQNCLGCLRQLPLASYAYNNFDINLKCSNGREINDPLKHLMSRLLFLVVHGVCTDDLKCSDGLWWQSSLNPKIGGHLLPPKHTWQELVNIHAECLNDSNLSCHN</sequence>
<proteinExistence type="predicted"/>
<name>A0A0D0E2S8_9AGAM</name>
<dbReference type="EMBL" id="KN825416">
    <property type="protein sequence ID" value="KIK91200.1"/>
    <property type="molecule type" value="Genomic_DNA"/>
</dbReference>
<dbReference type="InParanoid" id="A0A0D0E2S8"/>
<dbReference type="STRING" id="930991.A0A0D0E2S8"/>
<gene>
    <name evidence="1" type="ORF">PAXRUDRAFT_150031</name>
</gene>
<evidence type="ECO:0000313" key="2">
    <source>
        <dbReference type="Proteomes" id="UP000054538"/>
    </source>
</evidence>
<reference evidence="2" key="2">
    <citation type="submission" date="2015-01" db="EMBL/GenBank/DDBJ databases">
        <title>Evolutionary Origins and Diversification of the Mycorrhizal Mutualists.</title>
        <authorList>
            <consortium name="DOE Joint Genome Institute"/>
            <consortium name="Mycorrhizal Genomics Consortium"/>
            <person name="Kohler A."/>
            <person name="Kuo A."/>
            <person name="Nagy L.G."/>
            <person name="Floudas D."/>
            <person name="Copeland A."/>
            <person name="Barry K.W."/>
            <person name="Cichocki N."/>
            <person name="Veneault-Fourrey C."/>
            <person name="LaButti K."/>
            <person name="Lindquist E.A."/>
            <person name="Lipzen A."/>
            <person name="Lundell T."/>
            <person name="Morin E."/>
            <person name="Murat C."/>
            <person name="Riley R."/>
            <person name="Ohm R."/>
            <person name="Sun H."/>
            <person name="Tunlid A."/>
            <person name="Henrissat B."/>
            <person name="Grigoriev I.V."/>
            <person name="Hibbett D.S."/>
            <person name="Martin F."/>
        </authorList>
    </citation>
    <scope>NUCLEOTIDE SEQUENCE [LARGE SCALE GENOMIC DNA]</scope>
    <source>
        <strain evidence="2">Ve08.2h10</strain>
    </source>
</reference>
<dbReference type="HOGENOM" id="CLU_179720_0_0_1"/>
<keyword evidence="2" id="KW-1185">Reference proteome</keyword>
<dbReference type="AlphaFoldDB" id="A0A0D0E2S8"/>
<dbReference type="OrthoDB" id="4743193at2759"/>
<organism evidence="1 2">
    <name type="scientific">Paxillus rubicundulus Ve08.2h10</name>
    <dbReference type="NCBI Taxonomy" id="930991"/>
    <lineage>
        <taxon>Eukaryota</taxon>
        <taxon>Fungi</taxon>
        <taxon>Dikarya</taxon>
        <taxon>Basidiomycota</taxon>
        <taxon>Agaricomycotina</taxon>
        <taxon>Agaricomycetes</taxon>
        <taxon>Agaricomycetidae</taxon>
        <taxon>Boletales</taxon>
        <taxon>Paxilineae</taxon>
        <taxon>Paxillaceae</taxon>
        <taxon>Paxillus</taxon>
    </lineage>
</organism>
<protein>
    <submittedName>
        <fullName evidence="1">Uncharacterized protein</fullName>
    </submittedName>
</protein>
<dbReference type="Proteomes" id="UP000054538">
    <property type="component" value="Unassembled WGS sequence"/>
</dbReference>
<evidence type="ECO:0000313" key="1">
    <source>
        <dbReference type="EMBL" id="KIK91200.1"/>
    </source>
</evidence>
<reference evidence="1 2" key="1">
    <citation type="submission" date="2014-04" db="EMBL/GenBank/DDBJ databases">
        <authorList>
            <consortium name="DOE Joint Genome Institute"/>
            <person name="Kuo A."/>
            <person name="Kohler A."/>
            <person name="Jargeat P."/>
            <person name="Nagy L.G."/>
            <person name="Floudas D."/>
            <person name="Copeland A."/>
            <person name="Barry K.W."/>
            <person name="Cichocki N."/>
            <person name="Veneault-Fourrey C."/>
            <person name="LaButti K."/>
            <person name="Lindquist E.A."/>
            <person name="Lipzen A."/>
            <person name="Lundell T."/>
            <person name="Morin E."/>
            <person name="Murat C."/>
            <person name="Sun H."/>
            <person name="Tunlid A."/>
            <person name="Henrissat B."/>
            <person name="Grigoriev I.V."/>
            <person name="Hibbett D.S."/>
            <person name="Martin F."/>
            <person name="Nordberg H.P."/>
            <person name="Cantor M.N."/>
            <person name="Hua S.X."/>
        </authorList>
    </citation>
    <scope>NUCLEOTIDE SEQUENCE [LARGE SCALE GENOMIC DNA]</scope>
    <source>
        <strain evidence="1 2">Ve08.2h10</strain>
    </source>
</reference>